<evidence type="ECO:0000313" key="1">
    <source>
        <dbReference type="EMBL" id="RUR33868.1"/>
    </source>
</evidence>
<dbReference type="OrthoDB" id="6171765at2"/>
<dbReference type="EMBL" id="RZHG01000004">
    <property type="protein sequence ID" value="RUR33868.1"/>
    <property type="molecule type" value="Genomic_DNA"/>
</dbReference>
<dbReference type="Proteomes" id="UP000287336">
    <property type="component" value="Unassembled WGS sequence"/>
</dbReference>
<reference evidence="1 2" key="1">
    <citation type="submission" date="2018-12" db="EMBL/GenBank/DDBJ databases">
        <title>three novel Halomonas strain isolated from plants.</title>
        <authorList>
            <person name="Sun C."/>
        </authorList>
    </citation>
    <scope>NUCLEOTIDE SEQUENCE [LARGE SCALE GENOMIC DNA]</scope>
    <source>
        <strain evidence="1 2">DSM 19434</strain>
    </source>
</reference>
<protein>
    <submittedName>
        <fullName evidence="1">Uncharacterized protein</fullName>
    </submittedName>
</protein>
<sequence length="109" mass="12044">MPSEVSQPASTVASAAYHVQRSLRHCLSTVAELLYDNGHVLETITLPQRGLARRELANLKSHCASWKTCQRVLEESGAAEFNDYDRLVLTVMGRELMFDMFGQGAADCA</sequence>
<dbReference type="AlphaFoldDB" id="A0A433KW93"/>
<dbReference type="RefSeq" id="WP_126943370.1">
    <property type="nucleotide sequence ID" value="NZ_RZHG01000004.1"/>
</dbReference>
<name>A0A433KW93_9GAMM</name>
<comment type="caution">
    <text evidence="1">The sequence shown here is derived from an EMBL/GenBank/DDBJ whole genome shotgun (WGS) entry which is preliminary data.</text>
</comment>
<organism evidence="1 2">
    <name type="scientific">Vreelandella andesensis</name>
    <dbReference type="NCBI Taxonomy" id="447567"/>
    <lineage>
        <taxon>Bacteria</taxon>
        <taxon>Pseudomonadati</taxon>
        <taxon>Pseudomonadota</taxon>
        <taxon>Gammaproteobacteria</taxon>
        <taxon>Oceanospirillales</taxon>
        <taxon>Halomonadaceae</taxon>
        <taxon>Vreelandella</taxon>
    </lineage>
</organism>
<accession>A0A433KW93</accession>
<proteinExistence type="predicted"/>
<gene>
    <name evidence="1" type="ORF">ELY33_02365</name>
</gene>
<evidence type="ECO:0000313" key="2">
    <source>
        <dbReference type="Proteomes" id="UP000287336"/>
    </source>
</evidence>
<keyword evidence="2" id="KW-1185">Reference proteome</keyword>